<comment type="caution">
    <text evidence="1">The sequence shown here is derived from an EMBL/GenBank/DDBJ whole genome shotgun (WGS) entry which is preliminary data.</text>
</comment>
<organism evidence="1 2">
    <name type="scientific">Ilyodon furcidens</name>
    <name type="common">goldbreast splitfin</name>
    <dbReference type="NCBI Taxonomy" id="33524"/>
    <lineage>
        <taxon>Eukaryota</taxon>
        <taxon>Metazoa</taxon>
        <taxon>Chordata</taxon>
        <taxon>Craniata</taxon>
        <taxon>Vertebrata</taxon>
        <taxon>Euteleostomi</taxon>
        <taxon>Actinopterygii</taxon>
        <taxon>Neopterygii</taxon>
        <taxon>Teleostei</taxon>
        <taxon>Neoteleostei</taxon>
        <taxon>Acanthomorphata</taxon>
        <taxon>Ovalentaria</taxon>
        <taxon>Atherinomorphae</taxon>
        <taxon>Cyprinodontiformes</taxon>
        <taxon>Goodeidae</taxon>
        <taxon>Ilyodon</taxon>
    </lineage>
</organism>
<reference evidence="1 2" key="1">
    <citation type="submission" date="2021-06" db="EMBL/GenBank/DDBJ databases">
        <authorList>
            <person name="Palmer J.M."/>
        </authorList>
    </citation>
    <scope>NUCLEOTIDE SEQUENCE [LARGE SCALE GENOMIC DNA]</scope>
    <source>
        <strain evidence="2">if_2019</strain>
        <tissue evidence="1">Muscle</tissue>
    </source>
</reference>
<proteinExistence type="predicted"/>
<name>A0ABV0T2Q3_9TELE</name>
<accession>A0ABV0T2Q3</accession>
<evidence type="ECO:0000313" key="1">
    <source>
        <dbReference type="EMBL" id="MEQ2225832.1"/>
    </source>
</evidence>
<dbReference type="Proteomes" id="UP001482620">
    <property type="component" value="Unassembled WGS sequence"/>
</dbReference>
<evidence type="ECO:0000313" key="2">
    <source>
        <dbReference type="Proteomes" id="UP001482620"/>
    </source>
</evidence>
<sequence>MTLFLRPGPRVKPLPWILLPISALTALTLFLSPDHRNLLIHWVCKPENLWSIYELLPRQHSEEPKISFLVPIGILRRGS</sequence>
<keyword evidence="2" id="KW-1185">Reference proteome</keyword>
<gene>
    <name evidence="1" type="ORF">ILYODFUR_021497</name>
</gene>
<dbReference type="EMBL" id="JAHRIQ010013882">
    <property type="protein sequence ID" value="MEQ2225832.1"/>
    <property type="molecule type" value="Genomic_DNA"/>
</dbReference>
<protein>
    <submittedName>
        <fullName evidence="1">Uncharacterized protein</fullName>
    </submittedName>
</protein>